<accession>A0A851GTX4</accession>
<proteinExistence type="predicted"/>
<dbReference type="RefSeq" id="WP_178935244.1">
    <property type="nucleotide sequence ID" value="NZ_JACBAZ010000035.1"/>
</dbReference>
<dbReference type="AlphaFoldDB" id="A0A851GTX4"/>
<keyword evidence="2" id="KW-1185">Reference proteome</keyword>
<evidence type="ECO:0000313" key="2">
    <source>
        <dbReference type="Proteomes" id="UP000557872"/>
    </source>
</evidence>
<organism evidence="1 2">
    <name type="scientific">Oceaniferula marina</name>
    <dbReference type="NCBI Taxonomy" id="2748318"/>
    <lineage>
        <taxon>Bacteria</taxon>
        <taxon>Pseudomonadati</taxon>
        <taxon>Verrucomicrobiota</taxon>
        <taxon>Verrucomicrobiia</taxon>
        <taxon>Verrucomicrobiales</taxon>
        <taxon>Verrucomicrobiaceae</taxon>
        <taxon>Oceaniferula</taxon>
    </lineage>
</organism>
<comment type="caution">
    <text evidence="1">The sequence shown here is derived from an EMBL/GenBank/DDBJ whole genome shotgun (WGS) entry which is preliminary data.</text>
</comment>
<gene>
    <name evidence="1" type="ORF">HW115_19300</name>
</gene>
<protein>
    <submittedName>
        <fullName evidence="1">Uncharacterized protein</fullName>
    </submittedName>
</protein>
<name>A0A851GTX4_9BACT</name>
<reference evidence="1 2" key="1">
    <citation type="submission" date="2020-07" db="EMBL/GenBank/DDBJ databases">
        <title>Roseicoccus Jingziensis gen. nov., sp. nov., isolated from coastal seawater.</title>
        <authorList>
            <person name="Feng X."/>
        </authorList>
    </citation>
    <scope>NUCLEOTIDE SEQUENCE [LARGE SCALE GENOMIC DNA]</scope>
    <source>
        <strain evidence="1 2">N1E253</strain>
    </source>
</reference>
<dbReference type="Proteomes" id="UP000557872">
    <property type="component" value="Unassembled WGS sequence"/>
</dbReference>
<dbReference type="EMBL" id="JACBAZ010000035">
    <property type="protein sequence ID" value="NWK57774.1"/>
    <property type="molecule type" value="Genomic_DNA"/>
</dbReference>
<sequence length="142" mass="16109">MTHRLLIFLMAFFPVAGFCKAPIVSFHKGDDTLDILIPSEVSLSEGLIRGGTGVNDVSYRKFLIIKVFEEALKLKEFIKRNQGQEIDIYIYGKKVVSPSVSGPIEKGVLSIYLPREEQYFKIQKILRDNLINKGSRESNSEK</sequence>
<evidence type="ECO:0000313" key="1">
    <source>
        <dbReference type="EMBL" id="NWK57774.1"/>
    </source>
</evidence>